<sequence length="145" mass="15535">MGDGRENDRAKALPLSAFPGIYGGTGQGAMQSCCGGEVLELNTVCVLVIKPGTANGDALWAVSRAARYGSHGAERWEGCMRSSPGEEQLWQGAYEESTMEEWRQQDEEKEASLTGGRTPSCARRSTAATSWTLTGEWGNGSRTRG</sequence>
<name>A0A6A6X959_9PLEO</name>
<dbReference type="EMBL" id="MU001943">
    <property type="protein sequence ID" value="KAF2793070.1"/>
    <property type="molecule type" value="Genomic_DNA"/>
</dbReference>
<reference evidence="2" key="1">
    <citation type="journal article" date="2020" name="Stud. Mycol.">
        <title>101 Dothideomycetes genomes: a test case for predicting lifestyles and emergence of pathogens.</title>
        <authorList>
            <person name="Haridas S."/>
            <person name="Albert R."/>
            <person name="Binder M."/>
            <person name="Bloem J."/>
            <person name="Labutti K."/>
            <person name="Salamov A."/>
            <person name="Andreopoulos B."/>
            <person name="Baker S."/>
            <person name="Barry K."/>
            <person name="Bills G."/>
            <person name="Bluhm B."/>
            <person name="Cannon C."/>
            <person name="Castanera R."/>
            <person name="Culley D."/>
            <person name="Daum C."/>
            <person name="Ezra D."/>
            <person name="Gonzalez J."/>
            <person name="Henrissat B."/>
            <person name="Kuo A."/>
            <person name="Liang C."/>
            <person name="Lipzen A."/>
            <person name="Lutzoni F."/>
            <person name="Magnuson J."/>
            <person name="Mondo S."/>
            <person name="Nolan M."/>
            <person name="Ohm R."/>
            <person name="Pangilinan J."/>
            <person name="Park H.-J."/>
            <person name="Ramirez L."/>
            <person name="Alfaro M."/>
            <person name="Sun H."/>
            <person name="Tritt A."/>
            <person name="Yoshinaga Y."/>
            <person name="Zwiers L.-H."/>
            <person name="Turgeon B."/>
            <person name="Goodwin S."/>
            <person name="Spatafora J."/>
            <person name="Crous P."/>
            <person name="Grigoriev I."/>
        </authorList>
    </citation>
    <scope>NUCLEOTIDE SEQUENCE</scope>
    <source>
        <strain evidence="2">CBS 109.77</strain>
    </source>
</reference>
<dbReference type="AlphaFoldDB" id="A0A6A6X959"/>
<feature type="region of interest" description="Disordered" evidence="1">
    <location>
        <begin position="98"/>
        <end position="145"/>
    </location>
</feature>
<evidence type="ECO:0000313" key="3">
    <source>
        <dbReference type="Proteomes" id="UP000799757"/>
    </source>
</evidence>
<dbReference type="PROSITE" id="PS51257">
    <property type="entry name" value="PROKAR_LIPOPROTEIN"/>
    <property type="match status" value="1"/>
</dbReference>
<organism evidence="2 3">
    <name type="scientific">Melanomma pulvis-pyrius CBS 109.77</name>
    <dbReference type="NCBI Taxonomy" id="1314802"/>
    <lineage>
        <taxon>Eukaryota</taxon>
        <taxon>Fungi</taxon>
        <taxon>Dikarya</taxon>
        <taxon>Ascomycota</taxon>
        <taxon>Pezizomycotina</taxon>
        <taxon>Dothideomycetes</taxon>
        <taxon>Pleosporomycetidae</taxon>
        <taxon>Pleosporales</taxon>
        <taxon>Melanommataceae</taxon>
        <taxon>Melanomma</taxon>
    </lineage>
</organism>
<evidence type="ECO:0000313" key="2">
    <source>
        <dbReference type="EMBL" id="KAF2793070.1"/>
    </source>
</evidence>
<proteinExistence type="predicted"/>
<evidence type="ECO:0000256" key="1">
    <source>
        <dbReference type="SAM" id="MobiDB-lite"/>
    </source>
</evidence>
<keyword evidence="3" id="KW-1185">Reference proteome</keyword>
<gene>
    <name evidence="2" type="ORF">K505DRAFT_46172</name>
</gene>
<dbReference type="Proteomes" id="UP000799757">
    <property type="component" value="Unassembled WGS sequence"/>
</dbReference>
<protein>
    <submittedName>
        <fullName evidence="2">Uncharacterized protein</fullName>
    </submittedName>
</protein>
<accession>A0A6A6X959</accession>